<evidence type="ECO:0000256" key="4">
    <source>
        <dbReference type="PROSITE-ProRule" id="PRU00335"/>
    </source>
</evidence>
<organism evidence="7 8">
    <name type="scientific">Sorangium cellulosum (strain So ce56)</name>
    <name type="common">Polyangium cellulosum (strain So ce56)</name>
    <dbReference type="NCBI Taxonomy" id="448385"/>
    <lineage>
        <taxon>Bacteria</taxon>
        <taxon>Pseudomonadati</taxon>
        <taxon>Myxococcota</taxon>
        <taxon>Polyangia</taxon>
        <taxon>Polyangiales</taxon>
        <taxon>Polyangiaceae</taxon>
        <taxon>Sorangium</taxon>
    </lineage>
</organism>
<evidence type="ECO:0000256" key="5">
    <source>
        <dbReference type="SAM" id="MobiDB-lite"/>
    </source>
</evidence>
<dbReference type="STRING" id="448385.sce7471"/>
<dbReference type="Pfam" id="PF00440">
    <property type="entry name" value="TetR_N"/>
    <property type="match status" value="1"/>
</dbReference>
<evidence type="ECO:0000259" key="6">
    <source>
        <dbReference type="PROSITE" id="PS50977"/>
    </source>
</evidence>
<dbReference type="PANTHER" id="PTHR30055">
    <property type="entry name" value="HTH-TYPE TRANSCRIPTIONAL REGULATOR RUTR"/>
    <property type="match status" value="1"/>
</dbReference>
<evidence type="ECO:0000256" key="3">
    <source>
        <dbReference type="ARBA" id="ARBA00023163"/>
    </source>
</evidence>
<dbReference type="AlphaFoldDB" id="A9EZJ2"/>
<gene>
    <name evidence="7" type="ordered locus">sce7471</name>
</gene>
<feature type="DNA-binding region" description="H-T-H motif" evidence="4">
    <location>
        <begin position="44"/>
        <end position="63"/>
    </location>
</feature>
<keyword evidence="3" id="KW-0804">Transcription</keyword>
<dbReference type="InterPro" id="IPR050109">
    <property type="entry name" value="HTH-type_TetR-like_transc_reg"/>
</dbReference>
<accession>A9EZJ2</accession>
<dbReference type="GO" id="GO:0003700">
    <property type="term" value="F:DNA-binding transcription factor activity"/>
    <property type="evidence" value="ECO:0007669"/>
    <property type="project" value="TreeGrafter"/>
</dbReference>
<evidence type="ECO:0000256" key="2">
    <source>
        <dbReference type="ARBA" id="ARBA00023125"/>
    </source>
</evidence>
<dbReference type="BioCyc" id="SCEL448385:SCE_RS38290-MONOMER"/>
<evidence type="ECO:0000313" key="7">
    <source>
        <dbReference type="EMBL" id="CAN97640.1"/>
    </source>
</evidence>
<dbReference type="PRINTS" id="PR00455">
    <property type="entry name" value="HTHTETR"/>
</dbReference>
<feature type="compositionally biased region" description="Basic residues" evidence="5">
    <location>
        <begin position="241"/>
        <end position="250"/>
    </location>
</feature>
<dbReference type="InterPro" id="IPR009057">
    <property type="entry name" value="Homeodomain-like_sf"/>
</dbReference>
<dbReference type="HOGENOM" id="CLU_069356_36_0_7"/>
<dbReference type="SUPFAM" id="SSF46689">
    <property type="entry name" value="Homeodomain-like"/>
    <property type="match status" value="1"/>
</dbReference>
<proteinExistence type="predicted"/>
<evidence type="ECO:0000256" key="1">
    <source>
        <dbReference type="ARBA" id="ARBA00023015"/>
    </source>
</evidence>
<sequence>MSILTIVNEGGPSSTDRPAEDLRRRKLMDAAFTVFLRFGFRKTSMDEVARAAGVSRQGLYLHFATKEELFRASVGHFFDTALAAAAAALADAERPLEERLVAAFDAWVGRFVGALGADAADLSTAASELVGPLVAEHEGRFVEAVAEALRASGLAAAYEPAGVTGRQLADTLVSSARGLKHGAATREAFLEGMAIAARVVCLPERRAREARAGQSPQAAPSRQGEPSAPGPRREGKGHGSAARKARGTAR</sequence>
<protein>
    <submittedName>
        <fullName evidence="7">Transcriptional regulator, TetR family</fullName>
    </submittedName>
</protein>
<reference evidence="7" key="1">
    <citation type="journal article" date="2007" name="Nat. Biotechnol.">
        <title>Complete genome sequence of the myxobacterium Sorangium cellulosum.</title>
        <authorList>
            <person name="Schneiker S."/>
            <person name="Perlova O."/>
            <person name="Kaiser O."/>
            <person name="Gerth K."/>
            <person name="Alici A."/>
            <person name="Altmeyer M.O."/>
            <person name="Bartels D."/>
            <person name="Bekel T."/>
            <person name="Beyer S."/>
            <person name="Bode E."/>
            <person name="Bode H.B."/>
            <person name="Bolten C.J."/>
            <person name="Choudhuri J.V."/>
            <person name="Doss S."/>
            <person name="Elnakady Y.A."/>
            <person name="Frank B."/>
            <person name="Gaigalat L."/>
            <person name="Goesmann A."/>
            <person name="Groeger C."/>
            <person name="Gross F."/>
            <person name="Jelsbak L."/>
            <person name="Jelsbak L."/>
            <person name="Kalinowski J."/>
            <person name="Kegler C."/>
            <person name="Knauber T."/>
            <person name="Konietzny S."/>
            <person name="Kopp M."/>
            <person name="Krause L."/>
            <person name="Krug D."/>
            <person name="Linke B."/>
            <person name="Mahmud T."/>
            <person name="Martinez-Arias R."/>
            <person name="McHardy A.C."/>
            <person name="Merai M."/>
            <person name="Meyer F."/>
            <person name="Mormann S."/>
            <person name="Munoz-Dorado J."/>
            <person name="Perez J."/>
            <person name="Pradella S."/>
            <person name="Rachid S."/>
            <person name="Raddatz G."/>
            <person name="Rosenau F."/>
            <person name="Rueckert C."/>
            <person name="Sasse F."/>
            <person name="Scharfe M."/>
            <person name="Schuster S.C."/>
            <person name="Suen G."/>
            <person name="Treuner-Lange A."/>
            <person name="Velicer G.J."/>
            <person name="Vorholter F.-J."/>
            <person name="Weissman K.J."/>
            <person name="Welch R.D."/>
            <person name="Wenzel S.C."/>
            <person name="Whitworth D.E."/>
            <person name="Wilhelm S."/>
            <person name="Wittmann C."/>
            <person name="Bloecker H."/>
            <person name="Puehler A."/>
            <person name="Mueller R."/>
        </authorList>
    </citation>
    <scope>NUCLEOTIDE SEQUENCE [LARGE SCALE GENOMIC DNA]</scope>
    <source>
        <strain evidence="7">So ce 56</strain>
    </source>
</reference>
<name>A9EZJ2_SORC5</name>
<evidence type="ECO:0000313" key="8">
    <source>
        <dbReference type="Proteomes" id="UP000002139"/>
    </source>
</evidence>
<dbReference type="Gene3D" id="1.10.357.10">
    <property type="entry name" value="Tetracycline Repressor, domain 2"/>
    <property type="match status" value="1"/>
</dbReference>
<dbReference type="eggNOG" id="COG1309">
    <property type="taxonomic scope" value="Bacteria"/>
</dbReference>
<keyword evidence="1" id="KW-0805">Transcription regulation</keyword>
<dbReference type="GO" id="GO:0000976">
    <property type="term" value="F:transcription cis-regulatory region binding"/>
    <property type="evidence" value="ECO:0007669"/>
    <property type="project" value="TreeGrafter"/>
</dbReference>
<dbReference type="EMBL" id="AM746676">
    <property type="protein sequence ID" value="CAN97640.1"/>
    <property type="molecule type" value="Genomic_DNA"/>
</dbReference>
<dbReference type="KEGG" id="scl:sce7471"/>
<feature type="domain" description="HTH tetR-type" evidence="6">
    <location>
        <begin position="21"/>
        <end position="81"/>
    </location>
</feature>
<dbReference type="PANTHER" id="PTHR30055:SF146">
    <property type="entry name" value="HTH-TYPE TRANSCRIPTIONAL DUAL REGULATOR CECR"/>
    <property type="match status" value="1"/>
</dbReference>
<keyword evidence="2 4" id="KW-0238">DNA-binding</keyword>
<keyword evidence="8" id="KW-1185">Reference proteome</keyword>
<feature type="region of interest" description="Disordered" evidence="5">
    <location>
        <begin position="207"/>
        <end position="250"/>
    </location>
</feature>
<dbReference type="InterPro" id="IPR001647">
    <property type="entry name" value="HTH_TetR"/>
</dbReference>
<dbReference type="FunFam" id="1.10.10.60:FF:000141">
    <property type="entry name" value="TetR family transcriptional regulator"/>
    <property type="match status" value="1"/>
</dbReference>
<dbReference type="PROSITE" id="PS50977">
    <property type="entry name" value="HTH_TETR_2"/>
    <property type="match status" value="1"/>
</dbReference>
<dbReference type="Proteomes" id="UP000002139">
    <property type="component" value="Chromosome"/>
</dbReference>